<protein>
    <submittedName>
        <fullName evidence="1">Uncharacterized protein</fullName>
    </submittedName>
</protein>
<dbReference type="EMBL" id="RXIL01000034">
    <property type="protein sequence ID" value="RZN71970.1"/>
    <property type="molecule type" value="Genomic_DNA"/>
</dbReference>
<dbReference type="AlphaFoldDB" id="A0A520KY41"/>
<name>A0A520KY41_9EURY</name>
<sequence>MAFIRGQKRKTKSGIRIYYYLVENRRVDGKVKQKVLKYLGTNPNKITVDLTSEQARAILGDPILSETTSEELKENLQKMGIRVPEGPIEKVVLSIDVQKKLYSLLLM</sequence>
<reference evidence="1 2" key="1">
    <citation type="journal article" date="2019" name="Nat. Microbiol.">
        <title>Wide diversity of methane and short-chain alkane metabolisms in uncultured archaea.</title>
        <authorList>
            <person name="Borrel G."/>
            <person name="Adam P.S."/>
            <person name="McKay L.J."/>
            <person name="Chen L.X."/>
            <person name="Sierra-Garcia I.N."/>
            <person name="Sieber C.M."/>
            <person name="Letourneur Q."/>
            <person name="Ghozlane A."/>
            <person name="Andersen G.L."/>
            <person name="Li W.J."/>
            <person name="Hallam S.J."/>
            <person name="Muyzer G."/>
            <person name="de Oliveira V.M."/>
            <person name="Inskeep W.P."/>
            <person name="Banfield J.F."/>
            <person name="Gribaldo S."/>
        </authorList>
    </citation>
    <scope>NUCLEOTIDE SEQUENCE [LARGE SCALE GENOMIC DNA]</scope>
    <source>
        <strain evidence="1">NM1b</strain>
    </source>
</reference>
<organism evidence="1 2">
    <name type="scientific">Candidatus Methanolliviera hydrocarbonicum</name>
    <dbReference type="NCBI Taxonomy" id="2491085"/>
    <lineage>
        <taxon>Archaea</taxon>
        <taxon>Methanobacteriati</taxon>
        <taxon>Methanobacteriota</taxon>
        <taxon>Candidatus Methanoliparia</taxon>
        <taxon>Candidatus Methanoliparales</taxon>
        <taxon>Candidatus Methanollivieraceae</taxon>
        <taxon>Candidatus Methanolliviera</taxon>
    </lineage>
</organism>
<gene>
    <name evidence="1" type="ORF">EF807_01880</name>
</gene>
<accession>A0A520KY41</accession>
<dbReference type="Proteomes" id="UP000320766">
    <property type="component" value="Unassembled WGS sequence"/>
</dbReference>
<proteinExistence type="predicted"/>
<comment type="caution">
    <text evidence="1">The sequence shown here is derived from an EMBL/GenBank/DDBJ whole genome shotgun (WGS) entry which is preliminary data.</text>
</comment>
<evidence type="ECO:0000313" key="1">
    <source>
        <dbReference type="EMBL" id="RZN71970.1"/>
    </source>
</evidence>
<evidence type="ECO:0000313" key="2">
    <source>
        <dbReference type="Proteomes" id="UP000320766"/>
    </source>
</evidence>